<dbReference type="SMART" id="SM00100">
    <property type="entry name" value="cNMP"/>
    <property type="match status" value="1"/>
</dbReference>
<dbReference type="Gene3D" id="1.10.10.10">
    <property type="entry name" value="Winged helix-like DNA-binding domain superfamily/Winged helix DNA-binding domain"/>
    <property type="match status" value="1"/>
</dbReference>
<feature type="domain" description="Cyclic nucleotide-binding" evidence="4">
    <location>
        <begin position="13"/>
        <end position="86"/>
    </location>
</feature>
<dbReference type="GO" id="GO:0003700">
    <property type="term" value="F:DNA-binding transcription factor activity"/>
    <property type="evidence" value="ECO:0007669"/>
    <property type="project" value="TreeGrafter"/>
</dbReference>
<dbReference type="InterPro" id="IPR012318">
    <property type="entry name" value="HTH_CRP"/>
</dbReference>
<dbReference type="Gene3D" id="2.60.120.10">
    <property type="entry name" value="Jelly Rolls"/>
    <property type="match status" value="1"/>
</dbReference>
<dbReference type="InterPro" id="IPR050397">
    <property type="entry name" value="Env_Response_Regulators"/>
</dbReference>
<dbReference type="InterPro" id="IPR036390">
    <property type="entry name" value="WH_DNA-bd_sf"/>
</dbReference>
<dbReference type="Pfam" id="PF00027">
    <property type="entry name" value="cNMP_binding"/>
    <property type="match status" value="1"/>
</dbReference>
<dbReference type="EMBL" id="LWDV01000009">
    <property type="protein sequence ID" value="OCL26632.1"/>
    <property type="molecule type" value="Genomic_DNA"/>
</dbReference>
<dbReference type="GO" id="GO:0003677">
    <property type="term" value="F:DNA binding"/>
    <property type="evidence" value="ECO:0007669"/>
    <property type="project" value="UniProtKB-KW"/>
</dbReference>
<comment type="caution">
    <text evidence="6">The sequence shown here is derived from an EMBL/GenBank/DDBJ whole genome shotgun (WGS) entry which is preliminary data.</text>
</comment>
<reference evidence="7" key="1">
    <citation type="submission" date="2016-07" db="EMBL/GenBank/DDBJ databases">
        <authorList>
            <person name="Florea S."/>
            <person name="Webb J.S."/>
            <person name="Jaromczyk J."/>
            <person name="Schardl C.L."/>
        </authorList>
    </citation>
    <scope>NUCLEOTIDE SEQUENCE [LARGE SCALE GENOMIC DNA]</scope>
    <source>
        <strain evidence="7">Z6</strain>
    </source>
</reference>
<dbReference type="Proteomes" id="UP000093514">
    <property type="component" value="Unassembled WGS sequence"/>
</dbReference>
<evidence type="ECO:0000313" key="7">
    <source>
        <dbReference type="Proteomes" id="UP000093514"/>
    </source>
</evidence>
<keyword evidence="7" id="KW-1185">Reference proteome</keyword>
<dbReference type="PANTHER" id="PTHR24567:SF74">
    <property type="entry name" value="HTH-TYPE TRANSCRIPTIONAL REGULATOR ARCR"/>
    <property type="match status" value="1"/>
</dbReference>
<sequence length="225" mass="26251">MDKIKRIIERFDQFNDLDEKVILAISQKAILRHYHQGEIIFFDGDEVDYLYIVVEGKVKISKFTSSGKEKIIHILEEGDIINEISLDRRKSSITAEMLEAGELILINITSLLRMMEDNFVLTLQLFNSLSLKLRQSYRQLRNLGLKKTGPRVASRLWKLARDYGEKNRQGIKIDLNLSQRELALMIGASRETVSRFLKELEREEVIKVGNTQITILDIERLREWT</sequence>
<dbReference type="AlphaFoldDB" id="A0A1C0A8R7"/>
<reference evidence="6 7" key="2">
    <citation type="submission" date="2016-08" db="EMBL/GenBank/DDBJ databases">
        <title>Orenia metallireducens sp. nov. strain Z6, a Novel Metal-reducing Firmicute from the Deep Subsurface.</title>
        <authorList>
            <person name="Maxim B.I."/>
            <person name="Kenneth K."/>
            <person name="Flynn T.M."/>
            <person name="Oloughlin E.J."/>
            <person name="Locke R.A."/>
            <person name="Weber J.R."/>
            <person name="Egan S.M."/>
            <person name="Mackie R.I."/>
            <person name="Cann I.K."/>
        </authorList>
    </citation>
    <scope>NUCLEOTIDE SEQUENCE [LARGE SCALE GENOMIC DNA]</scope>
    <source>
        <strain evidence="6 7">Z6</strain>
    </source>
</reference>
<evidence type="ECO:0000256" key="3">
    <source>
        <dbReference type="ARBA" id="ARBA00023163"/>
    </source>
</evidence>
<dbReference type="SMART" id="SM00419">
    <property type="entry name" value="HTH_CRP"/>
    <property type="match status" value="1"/>
</dbReference>
<gene>
    <name evidence="6" type="ORF">U472_11675</name>
</gene>
<protein>
    <submittedName>
        <fullName evidence="6">cAMP-binding protein</fullName>
    </submittedName>
</protein>
<dbReference type="InterPro" id="IPR014710">
    <property type="entry name" value="RmlC-like_jellyroll"/>
</dbReference>
<dbReference type="RefSeq" id="WP_068718653.1">
    <property type="nucleotide sequence ID" value="NZ_LWDV01000009.1"/>
</dbReference>
<dbReference type="InterPro" id="IPR000595">
    <property type="entry name" value="cNMP-bd_dom"/>
</dbReference>
<dbReference type="GO" id="GO:0005829">
    <property type="term" value="C:cytosol"/>
    <property type="evidence" value="ECO:0007669"/>
    <property type="project" value="TreeGrafter"/>
</dbReference>
<keyword evidence="2" id="KW-0238">DNA-binding</keyword>
<dbReference type="CDD" id="cd00038">
    <property type="entry name" value="CAP_ED"/>
    <property type="match status" value="1"/>
</dbReference>
<dbReference type="OrthoDB" id="1706474at2"/>
<evidence type="ECO:0000259" key="4">
    <source>
        <dbReference type="PROSITE" id="PS50042"/>
    </source>
</evidence>
<evidence type="ECO:0000256" key="1">
    <source>
        <dbReference type="ARBA" id="ARBA00023015"/>
    </source>
</evidence>
<dbReference type="SUPFAM" id="SSF46785">
    <property type="entry name" value="Winged helix' DNA-binding domain"/>
    <property type="match status" value="1"/>
</dbReference>
<dbReference type="Pfam" id="PF13545">
    <property type="entry name" value="HTH_Crp_2"/>
    <property type="match status" value="1"/>
</dbReference>
<dbReference type="PRINTS" id="PR00034">
    <property type="entry name" value="HTHCRP"/>
</dbReference>
<name>A0A1C0A8R7_9FIRM</name>
<dbReference type="PANTHER" id="PTHR24567">
    <property type="entry name" value="CRP FAMILY TRANSCRIPTIONAL REGULATORY PROTEIN"/>
    <property type="match status" value="1"/>
</dbReference>
<dbReference type="PROSITE" id="PS50042">
    <property type="entry name" value="CNMP_BINDING_3"/>
    <property type="match status" value="1"/>
</dbReference>
<feature type="domain" description="HTH crp-type" evidence="5">
    <location>
        <begin position="146"/>
        <end position="219"/>
    </location>
</feature>
<evidence type="ECO:0000313" key="6">
    <source>
        <dbReference type="EMBL" id="OCL26632.1"/>
    </source>
</evidence>
<keyword evidence="1" id="KW-0805">Transcription regulation</keyword>
<proteinExistence type="predicted"/>
<dbReference type="SUPFAM" id="SSF51206">
    <property type="entry name" value="cAMP-binding domain-like"/>
    <property type="match status" value="1"/>
</dbReference>
<keyword evidence="3" id="KW-0804">Transcription</keyword>
<evidence type="ECO:0000256" key="2">
    <source>
        <dbReference type="ARBA" id="ARBA00023125"/>
    </source>
</evidence>
<organism evidence="6 7">
    <name type="scientific">Orenia metallireducens</name>
    <dbReference type="NCBI Taxonomy" id="1413210"/>
    <lineage>
        <taxon>Bacteria</taxon>
        <taxon>Bacillati</taxon>
        <taxon>Bacillota</taxon>
        <taxon>Clostridia</taxon>
        <taxon>Halanaerobiales</taxon>
        <taxon>Halobacteroidaceae</taxon>
        <taxon>Orenia</taxon>
    </lineage>
</organism>
<evidence type="ECO:0000259" key="5">
    <source>
        <dbReference type="PROSITE" id="PS51063"/>
    </source>
</evidence>
<dbReference type="InterPro" id="IPR036388">
    <property type="entry name" value="WH-like_DNA-bd_sf"/>
</dbReference>
<dbReference type="InterPro" id="IPR018490">
    <property type="entry name" value="cNMP-bd_dom_sf"/>
</dbReference>
<accession>A0A1C0A8R7</accession>
<dbReference type="PROSITE" id="PS51063">
    <property type="entry name" value="HTH_CRP_2"/>
    <property type="match status" value="1"/>
</dbReference>